<evidence type="ECO:0000256" key="1">
    <source>
        <dbReference type="SAM" id="Coils"/>
    </source>
</evidence>
<evidence type="ECO:0000313" key="3">
    <source>
        <dbReference type="Proteomes" id="UP001642540"/>
    </source>
</evidence>
<dbReference type="Proteomes" id="UP001642540">
    <property type="component" value="Unassembled WGS sequence"/>
</dbReference>
<sequence>MLTLLSRTGLLLVCHHHQLVVHLTNFITTTSCPSYPNTQELKTKVNVLFTEVNEANSSSFSFEIGTMKKTQREKQEELKEKLEELRAKFTNMEKGFAEWTLFRMPSRKQSMATGCSQRGSQALLVFSARRIGSQMAFPV</sequence>
<comment type="caution">
    <text evidence="2">The sequence shown here is derived from an EMBL/GenBank/DDBJ whole genome shotgun (WGS) entry which is preliminary data.</text>
</comment>
<organism evidence="2 3">
    <name type="scientific">Orchesella dallaii</name>
    <dbReference type="NCBI Taxonomy" id="48710"/>
    <lineage>
        <taxon>Eukaryota</taxon>
        <taxon>Metazoa</taxon>
        <taxon>Ecdysozoa</taxon>
        <taxon>Arthropoda</taxon>
        <taxon>Hexapoda</taxon>
        <taxon>Collembola</taxon>
        <taxon>Entomobryomorpha</taxon>
        <taxon>Entomobryoidea</taxon>
        <taxon>Orchesellidae</taxon>
        <taxon>Orchesellinae</taxon>
        <taxon>Orchesella</taxon>
    </lineage>
</organism>
<evidence type="ECO:0000313" key="2">
    <source>
        <dbReference type="EMBL" id="CAL8131164.1"/>
    </source>
</evidence>
<name>A0ABP1RN46_9HEXA</name>
<keyword evidence="3" id="KW-1185">Reference proteome</keyword>
<dbReference type="SUPFAM" id="SSF69989">
    <property type="entry name" value="C-terminal domain of PLC-beta"/>
    <property type="match status" value="1"/>
</dbReference>
<accession>A0ABP1RN46</accession>
<dbReference type="EMBL" id="CAXLJM020000086">
    <property type="protein sequence ID" value="CAL8131164.1"/>
    <property type="molecule type" value="Genomic_DNA"/>
</dbReference>
<dbReference type="PROSITE" id="PS51257">
    <property type="entry name" value="PROKAR_LIPOPROTEIN"/>
    <property type="match status" value="1"/>
</dbReference>
<reference evidence="2 3" key="1">
    <citation type="submission" date="2024-08" db="EMBL/GenBank/DDBJ databases">
        <authorList>
            <person name="Cucini C."/>
            <person name="Frati F."/>
        </authorList>
    </citation>
    <scope>NUCLEOTIDE SEQUENCE [LARGE SCALE GENOMIC DNA]</scope>
</reference>
<gene>
    <name evidence="2" type="ORF">ODALV1_LOCUS24053</name>
</gene>
<proteinExistence type="predicted"/>
<feature type="coiled-coil region" evidence="1">
    <location>
        <begin position="68"/>
        <end position="95"/>
    </location>
</feature>
<keyword evidence="1" id="KW-0175">Coiled coil</keyword>
<protein>
    <submittedName>
        <fullName evidence="2">Uncharacterized protein</fullName>
    </submittedName>
</protein>